<sequence length="85" mass="9420">TSLNGVWDTVGPQIHDLVEKRTACYSIDPARLPHSKREGEEDILSLVIVWVGVHTASTTAETAYEVSQDILQLLAKNGVQDFQKE</sequence>
<organism evidence="1 2">
    <name type="scientific">Lentinula aciculospora</name>
    <dbReference type="NCBI Taxonomy" id="153920"/>
    <lineage>
        <taxon>Eukaryota</taxon>
        <taxon>Fungi</taxon>
        <taxon>Dikarya</taxon>
        <taxon>Basidiomycota</taxon>
        <taxon>Agaricomycotina</taxon>
        <taxon>Agaricomycetes</taxon>
        <taxon>Agaricomycetidae</taxon>
        <taxon>Agaricales</taxon>
        <taxon>Marasmiineae</taxon>
        <taxon>Omphalotaceae</taxon>
        <taxon>Lentinula</taxon>
    </lineage>
</organism>
<name>A0A9W9A8U3_9AGAR</name>
<accession>A0A9W9A8U3</accession>
<keyword evidence="2" id="KW-1185">Reference proteome</keyword>
<feature type="non-terminal residue" evidence="1">
    <location>
        <position position="1"/>
    </location>
</feature>
<dbReference type="OrthoDB" id="3364808at2759"/>
<reference evidence="1" key="1">
    <citation type="submission" date="2022-08" db="EMBL/GenBank/DDBJ databases">
        <title>A Global Phylogenomic Analysis of the Shiitake Genus Lentinula.</title>
        <authorList>
            <consortium name="DOE Joint Genome Institute"/>
            <person name="Sierra-Patev S."/>
            <person name="Min B."/>
            <person name="Naranjo-Ortiz M."/>
            <person name="Looney B."/>
            <person name="Konkel Z."/>
            <person name="Slot J.C."/>
            <person name="Sakamoto Y."/>
            <person name="Steenwyk J.L."/>
            <person name="Rokas A."/>
            <person name="Carro J."/>
            <person name="Camarero S."/>
            <person name="Ferreira P."/>
            <person name="Molpeceres G."/>
            <person name="Ruiz-Duenas F.J."/>
            <person name="Serrano A."/>
            <person name="Henrissat B."/>
            <person name="Drula E."/>
            <person name="Hughes K.W."/>
            <person name="Mata J.L."/>
            <person name="Ishikawa N.K."/>
            <person name="Vargas-Isla R."/>
            <person name="Ushijima S."/>
            <person name="Smith C.A."/>
            <person name="Ahrendt S."/>
            <person name="Andreopoulos W."/>
            <person name="He G."/>
            <person name="Labutti K."/>
            <person name="Lipzen A."/>
            <person name="Ng V."/>
            <person name="Riley R."/>
            <person name="Sandor L."/>
            <person name="Barry K."/>
            <person name="Martinez A.T."/>
            <person name="Xiao Y."/>
            <person name="Gibbons J.G."/>
            <person name="Terashima K."/>
            <person name="Grigoriev I.V."/>
            <person name="Hibbett D.S."/>
        </authorList>
    </citation>
    <scope>NUCLEOTIDE SEQUENCE</scope>
    <source>
        <strain evidence="1">JLM2183</strain>
    </source>
</reference>
<protein>
    <submittedName>
        <fullName evidence="1">Uncharacterized protein</fullName>
    </submittedName>
</protein>
<comment type="caution">
    <text evidence="1">The sequence shown here is derived from an EMBL/GenBank/DDBJ whole genome shotgun (WGS) entry which is preliminary data.</text>
</comment>
<dbReference type="EMBL" id="JAOTPV010000010">
    <property type="protein sequence ID" value="KAJ4477239.1"/>
    <property type="molecule type" value="Genomic_DNA"/>
</dbReference>
<gene>
    <name evidence="1" type="ORF">J3R30DRAFT_3372939</name>
</gene>
<dbReference type="Proteomes" id="UP001150266">
    <property type="component" value="Unassembled WGS sequence"/>
</dbReference>
<evidence type="ECO:0000313" key="2">
    <source>
        <dbReference type="Proteomes" id="UP001150266"/>
    </source>
</evidence>
<dbReference type="AlphaFoldDB" id="A0A9W9A8U3"/>
<evidence type="ECO:0000313" key="1">
    <source>
        <dbReference type="EMBL" id="KAJ4477239.1"/>
    </source>
</evidence>
<proteinExistence type="predicted"/>